<evidence type="ECO:0000256" key="6">
    <source>
        <dbReference type="ARBA" id="ARBA00022839"/>
    </source>
</evidence>
<evidence type="ECO:0000256" key="3">
    <source>
        <dbReference type="ARBA" id="ARBA00013365"/>
    </source>
</evidence>
<dbReference type="NCBIfam" id="TIGR00619">
    <property type="entry name" value="sbcd"/>
    <property type="match status" value="1"/>
</dbReference>
<keyword evidence="7" id="KW-0233">DNA recombination</keyword>
<dbReference type="NCBIfam" id="NF008206">
    <property type="entry name" value="PRK10966.1"/>
    <property type="match status" value="1"/>
</dbReference>
<dbReference type="PANTHER" id="PTHR30337:SF0">
    <property type="entry name" value="NUCLEASE SBCCD SUBUNIT D"/>
    <property type="match status" value="1"/>
</dbReference>
<dbReference type="InterPro" id="IPR029052">
    <property type="entry name" value="Metallo-depent_PP-like"/>
</dbReference>
<keyword evidence="7" id="KW-0255">Endonuclease</keyword>
<comment type="similarity">
    <text evidence="1 7">Belongs to the SbcD family.</text>
</comment>
<dbReference type="GO" id="GO:0004527">
    <property type="term" value="F:exonuclease activity"/>
    <property type="evidence" value="ECO:0007669"/>
    <property type="project" value="UniProtKB-KW"/>
</dbReference>
<evidence type="ECO:0000256" key="4">
    <source>
        <dbReference type="ARBA" id="ARBA00022722"/>
    </source>
</evidence>
<dbReference type="Gene3D" id="3.30.160.720">
    <property type="match status" value="1"/>
</dbReference>
<dbReference type="InterPro" id="IPR004593">
    <property type="entry name" value="SbcD"/>
</dbReference>
<dbReference type="SUPFAM" id="SSF56300">
    <property type="entry name" value="Metallo-dependent phosphatases"/>
    <property type="match status" value="1"/>
</dbReference>
<organism evidence="10 11">
    <name type="scientific">Pseudaeromonas paramecii</name>
    <dbReference type="NCBI Taxonomy" id="2138166"/>
    <lineage>
        <taxon>Bacteria</taxon>
        <taxon>Pseudomonadati</taxon>
        <taxon>Pseudomonadota</taxon>
        <taxon>Gammaproteobacteria</taxon>
        <taxon>Aeromonadales</taxon>
        <taxon>Aeromonadaceae</taxon>
        <taxon>Pseudaeromonas</taxon>
    </lineage>
</organism>
<sequence>MRILHTSDWHLGQSFYGKSRASEHQAFLDWLLAQIRQFDVDVLLVVGDIFDTGTPPSYARTLYNRFVVDVQATGCRLVILGGNHDSVATLNESRELLACLNTQVVAGPAAAPDRVLLLKDRQGEPGALLCAVPYLRARDLLLSAAGESALDKQQALQQALADTYHSLHQLAQVQQAAHLERTGRKLPILATGHLTLVGASRSESVRDLYIGTLDALPLSVLPEFDYLALGHIHRPQHVGGLATVRYCGAPLAMSFDELEQSKQVLLLNWDDAQPPEITPLLVPCWQPMARLSGSVESLCNQMTDLSVPAGQPLWLDLEVTHQGYLGDLQARIEQVSAALPVEVLLLRRVREQSSVWQGEPTETLSELTPHEVFARRLAQEESLTGEAQDARRQRLIDHFNLVLTELEDPAQEASA</sequence>
<keyword evidence="7" id="KW-0235">DNA replication</keyword>
<evidence type="ECO:0000256" key="1">
    <source>
        <dbReference type="ARBA" id="ARBA00010555"/>
    </source>
</evidence>
<dbReference type="EMBL" id="BAABFC010000016">
    <property type="protein sequence ID" value="GAA4501378.1"/>
    <property type="molecule type" value="Genomic_DNA"/>
</dbReference>
<gene>
    <name evidence="7 10" type="primary">sbcD</name>
    <name evidence="10" type="ORF">GCM10023095_24470</name>
</gene>
<dbReference type="InterPro" id="IPR004843">
    <property type="entry name" value="Calcineurin-like_PHP"/>
</dbReference>
<comment type="function">
    <text evidence="7">SbcCD cleaves DNA hairpin structures. These structures can inhibit DNA replication and are intermediates in certain DNA recombination reactions. The complex acts as a 3'-&gt;5' double strand exonuclease that can open hairpins. It also has a 5' single-strand endonuclease activity.</text>
</comment>
<proteinExistence type="inferred from homology"/>
<dbReference type="RefSeq" id="WP_345013493.1">
    <property type="nucleotide sequence ID" value="NZ_BAABFC010000016.1"/>
</dbReference>
<reference evidence="11" key="1">
    <citation type="journal article" date="2019" name="Int. J. Syst. Evol. Microbiol.">
        <title>The Global Catalogue of Microorganisms (GCM) 10K type strain sequencing project: providing services to taxonomists for standard genome sequencing and annotation.</title>
        <authorList>
            <consortium name="The Broad Institute Genomics Platform"/>
            <consortium name="The Broad Institute Genome Sequencing Center for Infectious Disease"/>
            <person name="Wu L."/>
            <person name="Ma J."/>
        </authorList>
    </citation>
    <scope>NUCLEOTIDE SEQUENCE [LARGE SCALE GENOMIC DNA]</scope>
    <source>
        <strain evidence="11">JCM 32226</strain>
    </source>
</reference>
<dbReference type="InterPro" id="IPR041796">
    <property type="entry name" value="Mre11_N"/>
</dbReference>
<keyword evidence="6 7" id="KW-0269">Exonuclease</keyword>
<dbReference type="Proteomes" id="UP001501321">
    <property type="component" value="Unassembled WGS sequence"/>
</dbReference>
<evidence type="ECO:0000313" key="10">
    <source>
        <dbReference type="EMBL" id="GAA4501378.1"/>
    </source>
</evidence>
<keyword evidence="4 7" id="KW-0540">Nuclease</keyword>
<evidence type="ECO:0000259" key="9">
    <source>
        <dbReference type="Pfam" id="PF12320"/>
    </source>
</evidence>
<dbReference type="CDD" id="cd00840">
    <property type="entry name" value="MPP_Mre11_N"/>
    <property type="match status" value="1"/>
</dbReference>
<comment type="caution">
    <text evidence="10">The sequence shown here is derived from an EMBL/GenBank/DDBJ whole genome shotgun (WGS) entry which is preliminary data.</text>
</comment>
<keyword evidence="5 7" id="KW-0378">Hydrolase</keyword>
<dbReference type="Pfam" id="PF00149">
    <property type="entry name" value="Metallophos"/>
    <property type="match status" value="1"/>
</dbReference>
<dbReference type="InterPro" id="IPR026843">
    <property type="entry name" value="SbcD_C"/>
</dbReference>
<feature type="domain" description="Calcineurin-like phosphoesterase" evidence="8">
    <location>
        <begin position="1"/>
        <end position="235"/>
    </location>
</feature>
<evidence type="ECO:0000256" key="5">
    <source>
        <dbReference type="ARBA" id="ARBA00022801"/>
    </source>
</evidence>
<evidence type="ECO:0000259" key="8">
    <source>
        <dbReference type="Pfam" id="PF00149"/>
    </source>
</evidence>
<evidence type="ECO:0000313" key="11">
    <source>
        <dbReference type="Proteomes" id="UP001501321"/>
    </source>
</evidence>
<dbReference type="PANTHER" id="PTHR30337">
    <property type="entry name" value="COMPONENT OF ATP-DEPENDENT DSDNA EXONUCLEASE"/>
    <property type="match status" value="1"/>
</dbReference>
<evidence type="ECO:0000256" key="7">
    <source>
        <dbReference type="RuleBase" id="RU363069"/>
    </source>
</evidence>
<protein>
    <recommendedName>
        <fullName evidence="3 7">Nuclease SbcCD subunit D</fullName>
    </recommendedName>
</protein>
<dbReference type="Gene3D" id="3.60.21.10">
    <property type="match status" value="1"/>
</dbReference>
<dbReference type="InterPro" id="IPR050535">
    <property type="entry name" value="DNA_Repair-Maintenance_Comp"/>
</dbReference>
<feature type="domain" description="Nuclease SbcCD subunit D C-terminal" evidence="9">
    <location>
        <begin position="284"/>
        <end position="380"/>
    </location>
</feature>
<keyword evidence="11" id="KW-1185">Reference proteome</keyword>
<dbReference type="Pfam" id="PF12320">
    <property type="entry name" value="SbcD_C"/>
    <property type="match status" value="1"/>
</dbReference>
<comment type="subunit">
    <text evidence="2 7">Heterodimer of SbcC and SbcD.</text>
</comment>
<accession>A0ABP8QGJ4</accession>
<name>A0ABP8QGJ4_9GAMM</name>
<evidence type="ECO:0000256" key="2">
    <source>
        <dbReference type="ARBA" id="ARBA00011322"/>
    </source>
</evidence>